<dbReference type="NCBIfam" id="NF038138">
    <property type="entry name" value="phena_PhzG"/>
    <property type="match status" value="1"/>
</dbReference>
<dbReference type="Pfam" id="PF10590">
    <property type="entry name" value="PNP_phzG_C"/>
    <property type="match status" value="1"/>
</dbReference>
<dbReference type="InterPro" id="IPR053451">
    <property type="entry name" value="Phenazine_biosynth_oxidase"/>
</dbReference>
<evidence type="ECO:0000256" key="3">
    <source>
        <dbReference type="ARBA" id="ARBA00022630"/>
    </source>
</evidence>
<reference evidence="9" key="1">
    <citation type="journal article" date="2019" name="Int. J. Syst. Evol. Microbiol.">
        <title>The Global Catalogue of Microorganisms (GCM) 10K type strain sequencing project: providing services to taxonomists for standard genome sequencing and annotation.</title>
        <authorList>
            <consortium name="The Broad Institute Genomics Platform"/>
            <consortium name="The Broad Institute Genome Sequencing Center for Infectious Disease"/>
            <person name="Wu L."/>
            <person name="Ma J."/>
        </authorList>
    </citation>
    <scope>NUCLEOTIDE SEQUENCE [LARGE SCALE GENOMIC DNA]</scope>
    <source>
        <strain evidence="9">JCM 17441</strain>
    </source>
</reference>
<accession>A0ABP8DQE2</accession>
<dbReference type="PIRSF" id="PIRSF000190">
    <property type="entry name" value="Pyd_amn-ph_oxd"/>
    <property type="match status" value="1"/>
</dbReference>
<evidence type="ECO:0000256" key="1">
    <source>
        <dbReference type="ARBA" id="ARBA00001917"/>
    </source>
</evidence>
<evidence type="ECO:0000259" key="6">
    <source>
        <dbReference type="Pfam" id="PF01243"/>
    </source>
</evidence>
<dbReference type="EMBL" id="BAABAT010000047">
    <property type="protein sequence ID" value="GAA4261765.1"/>
    <property type="molecule type" value="Genomic_DNA"/>
</dbReference>
<comment type="similarity">
    <text evidence="2">Belongs to the pyridoxamine 5'-phosphate oxidase family.</text>
</comment>
<dbReference type="Pfam" id="PF01243">
    <property type="entry name" value="PNPOx_N"/>
    <property type="match status" value="1"/>
</dbReference>
<dbReference type="InterPro" id="IPR019576">
    <property type="entry name" value="Pyridoxamine_oxidase_dimer_C"/>
</dbReference>
<dbReference type="Proteomes" id="UP001500620">
    <property type="component" value="Unassembled WGS sequence"/>
</dbReference>
<organism evidence="8 9">
    <name type="scientific">Dactylosporangium darangshiense</name>
    <dbReference type="NCBI Taxonomy" id="579108"/>
    <lineage>
        <taxon>Bacteria</taxon>
        <taxon>Bacillati</taxon>
        <taxon>Actinomycetota</taxon>
        <taxon>Actinomycetes</taxon>
        <taxon>Micromonosporales</taxon>
        <taxon>Micromonosporaceae</taxon>
        <taxon>Dactylosporangium</taxon>
    </lineage>
</organism>
<dbReference type="PANTHER" id="PTHR10851:SF0">
    <property type="entry name" value="PYRIDOXINE-5'-PHOSPHATE OXIDASE"/>
    <property type="match status" value="1"/>
</dbReference>
<comment type="cofactor">
    <cofactor evidence="1">
        <name>FMN</name>
        <dbReference type="ChEBI" id="CHEBI:58210"/>
    </cofactor>
</comment>
<evidence type="ECO:0000313" key="9">
    <source>
        <dbReference type="Proteomes" id="UP001500620"/>
    </source>
</evidence>
<dbReference type="Gene3D" id="2.30.110.10">
    <property type="entry name" value="Electron Transport, Fmn-binding Protein, Chain A"/>
    <property type="match status" value="1"/>
</dbReference>
<dbReference type="RefSeq" id="WP_345138793.1">
    <property type="nucleotide sequence ID" value="NZ_BAABAT010000047.1"/>
</dbReference>
<gene>
    <name evidence="8" type="primary">phzG_2</name>
    <name evidence="8" type="ORF">GCM10022255_095730</name>
</gene>
<evidence type="ECO:0000256" key="2">
    <source>
        <dbReference type="ARBA" id="ARBA00007301"/>
    </source>
</evidence>
<keyword evidence="5" id="KW-0560">Oxidoreductase</keyword>
<dbReference type="InterPro" id="IPR012349">
    <property type="entry name" value="Split_barrel_FMN-bd"/>
</dbReference>
<dbReference type="PANTHER" id="PTHR10851">
    <property type="entry name" value="PYRIDOXINE-5-PHOSPHATE OXIDASE"/>
    <property type="match status" value="1"/>
</dbReference>
<proteinExistence type="inferred from homology"/>
<keyword evidence="9" id="KW-1185">Reference proteome</keyword>
<feature type="domain" description="Pyridoxamine 5'-phosphate oxidase N-terminal" evidence="6">
    <location>
        <begin position="33"/>
        <end position="155"/>
    </location>
</feature>
<evidence type="ECO:0000256" key="5">
    <source>
        <dbReference type="ARBA" id="ARBA00023002"/>
    </source>
</evidence>
<dbReference type="NCBIfam" id="NF004231">
    <property type="entry name" value="PRK05679.1"/>
    <property type="match status" value="1"/>
</dbReference>
<evidence type="ECO:0000256" key="4">
    <source>
        <dbReference type="ARBA" id="ARBA00022643"/>
    </source>
</evidence>
<name>A0ABP8DQE2_9ACTN</name>
<comment type="caution">
    <text evidence="8">The sequence shown here is derived from an EMBL/GenBank/DDBJ whole genome shotgun (WGS) entry which is preliminary data.</text>
</comment>
<feature type="domain" description="Pyridoxine 5'-phosphate oxidase dimerisation C-terminal" evidence="7">
    <location>
        <begin position="169"/>
        <end position="209"/>
    </location>
</feature>
<keyword evidence="4" id="KW-0288">FMN</keyword>
<sequence>MAIETLSGDASLILPEFDDPPADPIGLLRGWLDAAIAGGVREPYSIVLATADAAGVPSSRIVMLKGLEPHGLVFTSHTGSRKGADLAARPFAAATFYWRETLQQVNVAGPVRQLSPAESDALFAERPVAAQATTAASRQSAPLHDEAALRRRAADLLAAGGTIARPDGWAGYRIEPAAIEFWHGSVDRLHRRLRYDRHPTGWTPQRLQP</sequence>
<dbReference type="SUPFAM" id="SSF50475">
    <property type="entry name" value="FMN-binding split barrel"/>
    <property type="match status" value="1"/>
</dbReference>
<evidence type="ECO:0000313" key="8">
    <source>
        <dbReference type="EMBL" id="GAA4261765.1"/>
    </source>
</evidence>
<protein>
    <submittedName>
        <fullName evidence="8">Phenazine biosynthesis FMN-dependent oxidase PhzG</fullName>
    </submittedName>
</protein>
<evidence type="ECO:0000259" key="7">
    <source>
        <dbReference type="Pfam" id="PF10590"/>
    </source>
</evidence>
<dbReference type="InterPro" id="IPR000659">
    <property type="entry name" value="Pyridox_Oxase"/>
</dbReference>
<dbReference type="InterPro" id="IPR011576">
    <property type="entry name" value="Pyridox_Oxase_N"/>
</dbReference>
<keyword evidence="3" id="KW-0285">Flavoprotein</keyword>